<sequence length="233" mass="26353">MSTETPPLVAFNGATAYRIIPSRYPTICLFEDVASSDELEAVWAVEALTNERLMEYAGELMRVPKEDWLIGLNGSSYVMAAFTHINPEGARFTTGDFGGYYCAPLLDTAIKETVYHQERIFGYTNEPAQKVQMRVLFTQFDATLADITHEPFVSSALYHATDYSQSKVFAQKQKSESRDGIHYCSVRHTDHTCYVLYRPCLVKNVVQAEHLEYHWNGRAIINILSIKLYGDGA</sequence>
<dbReference type="InterPro" id="IPR014914">
    <property type="entry name" value="RES_dom"/>
</dbReference>
<dbReference type="RefSeq" id="WP_153742892.1">
    <property type="nucleotide sequence ID" value="NZ_CP045843.1"/>
</dbReference>
<keyword evidence="3" id="KW-1185">Reference proteome</keyword>
<evidence type="ECO:0000259" key="1">
    <source>
        <dbReference type="SMART" id="SM00953"/>
    </source>
</evidence>
<gene>
    <name evidence="2" type="ORF">GHC21_10630</name>
</gene>
<accession>A0ABX6DNQ3</accession>
<dbReference type="Pfam" id="PF08808">
    <property type="entry name" value="RES"/>
    <property type="match status" value="1"/>
</dbReference>
<dbReference type="GeneID" id="91972859"/>
<proteinExistence type="predicted"/>
<protein>
    <submittedName>
        <fullName evidence="2">RES domain-containing protein</fullName>
    </submittedName>
</protein>
<feature type="domain" description="RES" evidence="1">
    <location>
        <begin position="81"/>
        <end position="208"/>
    </location>
</feature>
<dbReference type="Proteomes" id="UP000344450">
    <property type="component" value="Chromosome"/>
</dbReference>
<dbReference type="EMBL" id="CP045845">
    <property type="protein sequence ID" value="QGH30089.1"/>
    <property type="molecule type" value="Genomic_DNA"/>
</dbReference>
<evidence type="ECO:0000313" key="2">
    <source>
        <dbReference type="EMBL" id="QGH30089.1"/>
    </source>
</evidence>
<dbReference type="SMART" id="SM00953">
    <property type="entry name" value="RES"/>
    <property type="match status" value="1"/>
</dbReference>
<reference evidence="2 3" key="1">
    <citation type="submission" date="2019-10" db="EMBL/GenBank/DDBJ databases">
        <title>Complete genome sequencing of drug resistant plasmids in Kluyvera intermedia.</title>
        <authorList>
            <person name="Ke C."/>
            <person name="Jian S."/>
        </authorList>
    </citation>
    <scope>NUCLEOTIDE SEQUENCE [LARGE SCALE GENOMIC DNA]</scope>
    <source>
        <strain evidence="2 3">N2-1</strain>
    </source>
</reference>
<organism evidence="2 3">
    <name type="scientific">Kluyvera intermedia</name>
    <name type="common">Enterobacter intermedius</name>
    <dbReference type="NCBI Taxonomy" id="61648"/>
    <lineage>
        <taxon>Bacteria</taxon>
        <taxon>Pseudomonadati</taxon>
        <taxon>Pseudomonadota</taxon>
        <taxon>Gammaproteobacteria</taxon>
        <taxon>Enterobacterales</taxon>
        <taxon>Enterobacteriaceae</taxon>
        <taxon>Kluyvera</taxon>
    </lineage>
</organism>
<name>A0ABX6DNQ3_KLUIN</name>
<evidence type="ECO:0000313" key="3">
    <source>
        <dbReference type="Proteomes" id="UP000344450"/>
    </source>
</evidence>